<dbReference type="InterPro" id="IPR003781">
    <property type="entry name" value="CoA-bd"/>
</dbReference>
<evidence type="ECO:0000259" key="3">
    <source>
        <dbReference type="Pfam" id="PF02629"/>
    </source>
</evidence>
<dbReference type="PANTHER" id="PTHR11117">
    <property type="entry name" value="SUCCINYL-COA LIGASE SUBUNIT ALPHA"/>
    <property type="match status" value="1"/>
</dbReference>
<dbReference type="GO" id="GO:0005829">
    <property type="term" value="C:cytosol"/>
    <property type="evidence" value="ECO:0007669"/>
    <property type="project" value="TreeGrafter"/>
</dbReference>
<dbReference type="Pfam" id="PF00549">
    <property type="entry name" value="Ligase_CoA"/>
    <property type="match status" value="1"/>
</dbReference>
<name>A0A1H4RT04_9BRAD</name>
<dbReference type="GO" id="GO:0006099">
    <property type="term" value="P:tricarboxylic acid cycle"/>
    <property type="evidence" value="ECO:0007669"/>
    <property type="project" value="UniProtKB-KW"/>
</dbReference>
<dbReference type="RefSeq" id="WP_092115047.1">
    <property type="nucleotide sequence ID" value="NZ_FNTH01000001.1"/>
</dbReference>
<dbReference type="GO" id="GO:0004776">
    <property type="term" value="F:succinate-CoA ligase (GDP-forming) activity"/>
    <property type="evidence" value="ECO:0007669"/>
    <property type="project" value="TreeGrafter"/>
</dbReference>
<evidence type="ECO:0000256" key="1">
    <source>
        <dbReference type="ARBA" id="ARBA00022532"/>
    </source>
</evidence>
<proteinExistence type="predicted"/>
<dbReference type="EMBL" id="FNTH01000001">
    <property type="protein sequence ID" value="SEC35032.1"/>
    <property type="molecule type" value="Genomic_DNA"/>
</dbReference>
<dbReference type="SUPFAM" id="SSF52210">
    <property type="entry name" value="Succinyl-CoA synthetase domains"/>
    <property type="match status" value="2"/>
</dbReference>
<dbReference type="Gene3D" id="3.40.50.720">
    <property type="entry name" value="NAD(P)-binding Rossmann-like Domain"/>
    <property type="match status" value="1"/>
</dbReference>
<dbReference type="InterPro" id="IPR016102">
    <property type="entry name" value="Succinyl-CoA_synth-like"/>
</dbReference>
<dbReference type="Gene3D" id="3.40.50.261">
    <property type="entry name" value="Succinyl-CoA synthetase domains"/>
    <property type="match status" value="2"/>
</dbReference>
<evidence type="ECO:0000259" key="2">
    <source>
        <dbReference type="Pfam" id="PF00549"/>
    </source>
</evidence>
<dbReference type="AlphaFoldDB" id="A0A1H4RT04"/>
<dbReference type="GO" id="GO:0009361">
    <property type="term" value="C:succinate-CoA ligase complex (ADP-forming)"/>
    <property type="evidence" value="ECO:0007669"/>
    <property type="project" value="TreeGrafter"/>
</dbReference>
<evidence type="ECO:0000313" key="4">
    <source>
        <dbReference type="EMBL" id="SEC35032.1"/>
    </source>
</evidence>
<reference evidence="4 5" key="1">
    <citation type="submission" date="2016-10" db="EMBL/GenBank/DDBJ databases">
        <authorList>
            <person name="de Groot N.N."/>
        </authorList>
    </citation>
    <scope>NUCLEOTIDE SEQUENCE [LARGE SCALE GENOMIC DNA]</scope>
    <source>
        <strain evidence="4 5">MT12</strain>
    </source>
</reference>
<sequence length="532" mass="55131">MAIQSSIKANLYKDSVSLMRISQVTVARTGVQRVTLLMGTRSNKEFLQQAGLMSPALESAKPGDIMIVVADDAPEKLAAAEREIHSLIAGEEPKGGSTEAAAEAPPRSISGGVAIADHADLALISVPGPYAAAEALKALRQGLNVLLFSDNVPIEQEQAIKRVAAQKGLLVMGPDCGTAIINGVPLGFANVVRRGAIGLVGASGTGLQEVMCQIHRHGQGISQAIGTGSHDVSSEVGGITMLQGLELLAADAQTKVVGIVSKPPAPDVQKRVIEHASAIGKPVVICFLGGEPAASAGNVHRASSLEETARQALALAAPGQPERNEGAIEQLATRVCASLAPSQRYLRGLYSGGTFCSEAQTIWRAAGIRARSNAPLAGADRLADVEESHGHTAIDLGSDEFTVGRPHPMIDYGVRIERLLKEADDPTVACIVLDVVLGYGSHPNPAEILAPAIRRAKAAARAQGRELPVVCFVCGTDSDPQPYETQKAMLADAGAEIVGSSTGAARSAQAIASRMAAVDNATGRRAMQGGER</sequence>
<keyword evidence="1" id="KW-0816">Tricarboxylic acid cycle</keyword>
<dbReference type="OrthoDB" id="5580580at2"/>
<dbReference type="Pfam" id="PF02629">
    <property type="entry name" value="CoA_binding"/>
    <property type="match status" value="1"/>
</dbReference>
<dbReference type="PANTHER" id="PTHR11117:SF24">
    <property type="entry name" value="PROTEIN FDRA"/>
    <property type="match status" value="1"/>
</dbReference>
<dbReference type="Proteomes" id="UP000198992">
    <property type="component" value="Unassembled WGS sequence"/>
</dbReference>
<evidence type="ECO:0000313" key="5">
    <source>
        <dbReference type="Proteomes" id="UP000198992"/>
    </source>
</evidence>
<organism evidence="4 5">
    <name type="scientific">Bradyrhizobium erythrophlei</name>
    <dbReference type="NCBI Taxonomy" id="1437360"/>
    <lineage>
        <taxon>Bacteria</taxon>
        <taxon>Pseudomonadati</taxon>
        <taxon>Pseudomonadota</taxon>
        <taxon>Alphaproteobacteria</taxon>
        <taxon>Hyphomicrobiales</taxon>
        <taxon>Nitrobacteraceae</taxon>
        <taxon>Bradyrhizobium</taxon>
    </lineage>
</organism>
<protein>
    <submittedName>
        <fullName evidence="4">CoA binding domain-containing protein</fullName>
    </submittedName>
</protein>
<feature type="domain" description="CoA-binding" evidence="3">
    <location>
        <begin position="196"/>
        <end position="288"/>
    </location>
</feature>
<dbReference type="InterPro" id="IPR005811">
    <property type="entry name" value="SUCC_ACL_C"/>
</dbReference>
<feature type="domain" description="ATP-citrate synthase/succinyl-CoA ligase C-terminal" evidence="2">
    <location>
        <begin position="349"/>
        <end position="510"/>
    </location>
</feature>
<dbReference type="NCBIfam" id="NF004760">
    <property type="entry name" value="PRK06091.1"/>
    <property type="match status" value="1"/>
</dbReference>
<gene>
    <name evidence="4" type="ORF">SAMN05444164_1624</name>
</gene>
<accession>A0A1H4RT04</accession>
<dbReference type="GO" id="GO:0004775">
    <property type="term" value="F:succinate-CoA ligase (ADP-forming) activity"/>
    <property type="evidence" value="ECO:0007669"/>
    <property type="project" value="TreeGrafter"/>
</dbReference>